<sequence length="39" mass="4440">MVKSKEVKLKQNPFTAYRDPITGKWIVVLPTQQQTPVVA</sequence>
<dbReference type="Proteomes" id="UP001050975">
    <property type="component" value="Unassembled WGS sequence"/>
</dbReference>
<name>A0AAV3X391_9CYAN</name>
<evidence type="ECO:0000313" key="1">
    <source>
        <dbReference type="EMBL" id="GET36245.1"/>
    </source>
</evidence>
<dbReference type="EMBL" id="BLAY01000010">
    <property type="protein sequence ID" value="GET36245.1"/>
    <property type="molecule type" value="Genomic_DNA"/>
</dbReference>
<proteinExistence type="predicted"/>
<evidence type="ECO:0000313" key="2">
    <source>
        <dbReference type="Proteomes" id="UP001050975"/>
    </source>
</evidence>
<keyword evidence="2" id="KW-1185">Reference proteome</keyword>
<reference evidence="1" key="1">
    <citation type="submission" date="2019-10" db="EMBL/GenBank/DDBJ databases">
        <title>Draft genome sequece of Microseira wollei NIES-4236.</title>
        <authorList>
            <person name="Yamaguchi H."/>
            <person name="Suzuki S."/>
            <person name="Kawachi M."/>
        </authorList>
    </citation>
    <scope>NUCLEOTIDE SEQUENCE</scope>
    <source>
        <strain evidence="1">NIES-4236</strain>
    </source>
</reference>
<comment type="caution">
    <text evidence="1">The sequence shown here is derived from an EMBL/GenBank/DDBJ whole genome shotgun (WGS) entry which is preliminary data.</text>
</comment>
<organism evidence="1 2">
    <name type="scientific">Microseira wollei NIES-4236</name>
    <dbReference type="NCBI Taxonomy" id="2530354"/>
    <lineage>
        <taxon>Bacteria</taxon>
        <taxon>Bacillati</taxon>
        <taxon>Cyanobacteriota</taxon>
        <taxon>Cyanophyceae</taxon>
        <taxon>Oscillatoriophycideae</taxon>
        <taxon>Aerosakkonematales</taxon>
        <taxon>Aerosakkonemataceae</taxon>
        <taxon>Microseira</taxon>
    </lineage>
</organism>
<protein>
    <submittedName>
        <fullName evidence="1">Uncharacterized protein</fullName>
    </submittedName>
</protein>
<accession>A0AAV3X391</accession>
<gene>
    <name evidence="1" type="ORF">MiSe_09930</name>
</gene>
<dbReference type="AlphaFoldDB" id="A0AAV3X391"/>